<dbReference type="Proteomes" id="UP000681722">
    <property type="component" value="Unassembled WGS sequence"/>
</dbReference>
<dbReference type="EMBL" id="CAJOBC010004116">
    <property type="protein sequence ID" value="CAF3815315.1"/>
    <property type="molecule type" value="Genomic_DNA"/>
</dbReference>
<accession>A0A814JYJ4</accession>
<dbReference type="EMBL" id="CAJOBA010000436">
    <property type="protein sequence ID" value="CAF3531826.1"/>
    <property type="molecule type" value="Genomic_DNA"/>
</dbReference>
<organism evidence="3 6">
    <name type="scientific">Didymodactylos carnosus</name>
    <dbReference type="NCBI Taxonomy" id="1234261"/>
    <lineage>
        <taxon>Eukaryota</taxon>
        <taxon>Metazoa</taxon>
        <taxon>Spiralia</taxon>
        <taxon>Gnathifera</taxon>
        <taxon>Rotifera</taxon>
        <taxon>Eurotatoria</taxon>
        <taxon>Bdelloidea</taxon>
        <taxon>Philodinida</taxon>
        <taxon>Philodinidae</taxon>
        <taxon>Didymodactylos</taxon>
    </lineage>
</organism>
<feature type="domain" description="Glycosyltransferase 61 catalytic" evidence="1">
    <location>
        <begin position="218"/>
        <end position="397"/>
    </location>
</feature>
<comment type="caution">
    <text evidence="3">The sequence shown here is derived from an EMBL/GenBank/DDBJ whole genome shotgun (WGS) entry which is preliminary data.</text>
</comment>
<evidence type="ECO:0000313" key="6">
    <source>
        <dbReference type="Proteomes" id="UP000663829"/>
    </source>
</evidence>
<dbReference type="EMBL" id="CAJNOQ010004116">
    <property type="protein sequence ID" value="CAF1045391.1"/>
    <property type="molecule type" value="Genomic_DNA"/>
</dbReference>
<protein>
    <recommendedName>
        <fullName evidence="1">Glycosyltransferase 61 catalytic domain-containing protein</fullName>
    </recommendedName>
</protein>
<dbReference type="Proteomes" id="UP000677228">
    <property type="component" value="Unassembled WGS sequence"/>
</dbReference>
<dbReference type="Pfam" id="PF04577">
    <property type="entry name" value="Glyco_transf_61"/>
    <property type="match status" value="1"/>
</dbReference>
<sequence length="453" mass="52447">MNNVHAFIDTVRDMPAVGNNYHQDSLNISKTVSFQGMKPWLVHYRVTHLFDYRWFETGAYEWHLQRLNALNNNNKLIIESKIKIHVDDILTYINHHPEQGVVIDSAQHLFNPLFHSLPETGSLLDYTCTKMQLTENYLPCKTKRPEIISLLTSTTTYTLIVGIYDVFIDKCGTISTQIAQFLKQDCSNSDTTAETIHYNELIHVVGMHMTNPAYFVAHFLPKIIRLLAVTPETALLLLPLNVQIIREYVDLLVNRGLLDKNRTRLVNYESNKFYHVDVVYYFDDAPSTLSANSHYHRSNMQLLHRTLSDDLVMKSRDLIIVIKSRAKMASNYNSLIQIIHQLVLPDDLNYLQVHEFIANEGNVNEHIRQFQRARIVIGIHSEELVNIVYCKPGTHLVEIGYEHMSDMYFKIATHSDHKYWLAIGHGETSETIHVDIDDFRNILVKLYNEIDVG</sequence>
<reference evidence="3" key="1">
    <citation type="submission" date="2021-02" db="EMBL/GenBank/DDBJ databases">
        <authorList>
            <person name="Nowell W R."/>
        </authorList>
    </citation>
    <scope>NUCLEOTIDE SEQUENCE</scope>
</reference>
<evidence type="ECO:0000313" key="4">
    <source>
        <dbReference type="EMBL" id="CAF3531826.1"/>
    </source>
</evidence>
<dbReference type="AlphaFoldDB" id="A0A814JYJ4"/>
<gene>
    <name evidence="3" type="ORF">GPM918_LOCUS16000</name>
    <name evidence="2" type="ORF">OVA965_LOCUS2118</name>
    <name evidence="5" type="ORF">SRO942_LOCUS16000</name>
    <name evidence="4" type="ORF">TMI583_LOCUS2118</name>
</gene>
<keyword evidence="6" id="KW-1185">Reference proteome</keyword>
<dbReference type="EMBL" id="CAJNOK010000436">
    <property type="protein sequence ID" value="CAF0752958.1"/>
    <property type="molecule type" value="Genomic_DNA"/>
</dbReference>
<evidence type="ECO:0000313" key="3">
    <source>
        <dbReference type="EMBL" id="CAF1045391.1"/>
    </source>
</evidence>
<evidence type="ECO:0000259" key="1">
    <source>
        <dbReference type="Pfam" id="PF04577"/>
    </source>
</evidence>
<dbReference type="OrthoDB" id="10019735at2759"/>
<name>A0A814JYJ4_9BILA</name>
<evidence type="ECO:0000313" key="5">
    <source>
        <dbReference type="EMBL" id="CAF3815315.1"/>
    </source>
</evidence>
<dbReference type="Proteomes" id="UP000682733">
    <property type="component" value="Unassembled WGS sequence"/>
</dbReference>
<dbReference type="GO" id="GO:0016757">
    <property type="term" value="F:glycosyltransferase activity"/>
    <property type="evidence" value="ECO:0007669"/>
    <property type="project" value="InterPro"/>
</dbReference>
<proteinExistence type="predicted"/>
<dbReference type="Proteomes" id="UP000663829">
    <property type="component" value="Unassembled WGS sequence"/>
</dbReference>
<dbReference type="InterPro" id="IPR049625">
    <property type="entry name" value="Glyco_transf_61_cat"/>
</dbReference>
<evidence type="ECO:0000313" key="2">
    <source>
        <dbReference type="EMBL" id="CAF0752958.1"/>
    </source>
</evidence>